<dbReference type="Proteomes" id="UP000675880">
    <property type="component" value="Unassembled WGS sequence"/>
</dbReference>
<evidence type="ECO:0000256" key="1">
    <source>
        <dbReference type="SAM" id="MobiDB-lite"/>
    </source>
</evidence>
<comment type="caution">
    <text evidence="2">The sequence shown here is derived from an EMBL/GenBank/DDBJ whole genome shotgun (WGS) entry which is preliminary data.</text>
</comment>
<gene>
    <name evidence="2" type="ORF">NSPZN2_40722</name>
</gene>
<accession>A0ABN7M6Z3</accession>
<feature type="region of interest" description="Disordered" evidence="1">
    <location>
        <begin position="1"/>
        <end position="27"/>
    </location>
</feature>
<reference evidence="2 3" key="1">
    <citation type="submission" date="2021-02" db="EMBL/GenBank/DDBJ databases">
        <authorList>
            <person name="Han P."/>
        </authorList>
    </citation>
    <scope>NUCLEOTIDE SEQUENCE [LARGE SCALE GENOMIC DNA]</scope>
    <source>
        <strain evidence="2">Candidatus Nitrospira sp. ZN2</strain>
    </source>
</reference>
<sequence>MVPRIAEVSVQQGDSSGGGKQVSPAHEACHSMQAASSEHRDGLRCPAKKCAGLLKASEADYNFRSGLETWVCEACGHRGFRSREGVIHLFRGGYEFNFSYGPSTQTITVVLSSAAVNLWSTHGVNEERLAKMAAEWTLLCGNTKKPVSLGLPSEEFADFYLYSCGD</sequence>
<evidence type="ECO:0000313" key="2">
    <source>
        <dbReference type="EMBL" id="CAE6780338.1"/>
    </source>
</evidence>
<dbReference type="RefSeq" id="WP_213043502.1">
    <property type="nucleotide sequence ID" value="NZ_CAJNBJ010000017.1"/>
</dbReference>
<name>A0ABN7M6Z3_9BACT</name>
<evidence type="ECO:0000313" key="3">
    <source>
        <dbReference type="Proteomes" id="UP000675880"/>
    </source>
</evidence>
<keyword evidence="3" id="KW-1185">Reference proteome</keyword>
<organism evidence="2 3">
    <name type="scientific">Nitrospira defluvii</name>
    <dbReference type="NCBI Taxonomy" id="330214"/>
    <lineage>
        <taxon>Bacteria</taxon>
        <taxon>Pseudomonadati</taxon>
        <taxon>Nitrospirota</taxon>
        <taxon>Nitrospiria</taxon>
        <taxon>Nitrospirales</taxon>
        <taxon>Nitrospiraceae</taxon>
        <taxon>Nitrospira</taxon>
    </lineage>
</organism>
<protein>
    <submittedName>
        <fullName evidence="2">Uncharacterized protein</fullName>
    </submittedName>
</protein>
<proteinExistence type="predicted"/>
<dbReference type="EMBL" id="CAJNBJ010000017">
    <property type="protein sequence ID" value="CAE6780338.1"/>
    <property type="molecule type" value="Genomic_DNA"/>
</dbReference>